<dbReference type="PANTHER" id="PTHR11188">
    <property type="entry name" value="ARRESTIN DOMAIN CONTAINING PROTEIN"/>
    <property type="match status" value="1"/>
</dbReference>
<dbReference type="InterPro" id="IPR011021">
    <property type="entry name" value="Arrestin-like_N"/>
</dbReference>
<dbReference type="Pfam" id="PF00339">
    <property type="entry name" value="Arrestin_N"/>
    <property type="match status" value="1"/>
</dbReference>
<dbReference type="Gene3D" id="2.60.40.640">
    <property type="match status" value="2"/>
</dbReference>
<dbReference type="GO" id="GO:0015031">
    <property type="term" value="P:protein transport"/>
    <property type="evidence" value="ECO:0007669"/>
    <property type="project" value="TreeGrafter"/>
</dbReference>
<evidence type="ECO:0000259" key="2">
    <source>
        <dbReference type="SMART" id="SM01017"/>
    </source>
</evidence>
<dbReference type="GO" id="GO:0005737">
    <property type="term" value="C:cytoplasm"/>
    <property type="evidence" value="ECO:0007669"/>
    <property type="project" value="TreeGrafter"/>
</dbReference>
<organism evidence="3 4">
    <name type="scientific">Conger conger</name>
    <name type="common">Conger eel</name>
    <name type="synonym">Muraena conger</name>
    <dbReference type="NCBI Taxonomy" id="82655"/>
    <lineage>
        <taxon>Eukaryota</taxon>
        <taxon>Metazoa</taxon>
        <taxon>Chordata</taxon>
        <taxon>Craniata</taxon>
        <taxon>Vertebrata</taxon>
        <taxon>Euteleostomi</taxon>
        <taxon>Actinopterygii</taxon>
        <taxon>Neopterygii</taxon>
        <taxon>Teleostei</taxon>
        <taxon>Anguilliformes</taxon>
        <taxon>Congridae</taxon>
        <taxon>Conger</taxon>
    </lineage>
</organism>
<evidence type="ECO:0000313" key="4">
    <source>
        <dbReference type="Proteomes" id="UP001152803"/>
    </source>
</evidence>
<gene>
    <name evidence="3" type="ORF">COCON_G00154470</name>
</gene>
<reference evidence="3" key="1">
    <citation type="journal article" date="2023" name="Science">
        <title>Genome structures resolve the early diversification of teleost fishes.</title>
        <authorList>
            <person name="Parey E."/>
            <person name="Louis A."/>
            <person name="Montfort J."/>
            <person name="Bouchez O."/>
            <person name="Roques C."/>
            <person name="Iampietro C."/>
            <person name="Lluch J."/>
            <person name="Castinel A."/>
            <person name="Donnadieu C."/>
            <person name="Desvignes T."/>
            <person name="Floi Bucao C."/>
            <person name="Jouanno E."/>
            <person name="Wen M."/>
            <person name="Mejri S."/>
            <person name="Dirks R."/>
            <person name="Jansen H."/>
            <person name="Henkel C."/>
            <person name="Chen W.J."/>
            <person name="Zahm M."/>
            <person name="Cabau C."/>
            <person name="Klopp C."/>
            <person name="Thompson A.W."/>
            <person name="Robinson-Rechavi M."/>
            <person name="Braasch I."/>
            <person name="Lecointre G."/>
            <person name="Bobe J."/>
            <person name="Postlethwait J.H."/>
            <person name="Berthelot C."/>
            <person name="Roest Crollius H."/>
            <person name="Guiguen Y."/>
        </authorList>
    </citation>
    <scope>NUCLEOTIDE SEQUENCE</scope>
    <source>
        <strain evidence="3">Concon-B</strain>
    </source>
</reference>
<dbReference type="PANTHER" id="PTHR11188:SF135">
    <property type="entry name" value="ARRESTIN DOMAIN CONTAINING 3-LIKE-RELATED"/>
    <property type="match status" value="1"/>
</dbReference>
<comment type="caution">
    <text evidence="3">The sequence shown here is derived from an EMBL/GenBank/DDBJ whole genome shotgun (WGS) entry which is preliminary data.</text>
</comment>
<dbReference type="InterPro" id="IPR011022">
    <property type="entry name" value="Arrestin_C-like"/>
</dbReference>
<evidence type="ECO:0000313" key="3">
    <source>
        <dbReference type="EMBL" id="KAJ8262990.1"/>
    </source>
</evidence>
<feature type="domain" description="Arrestin C-terminal-like" evidence="2">
    <location>
        <begin position="177"/>
        <end position="307"/>
    </location>
</feature>
<sequence length="314" mass="35610">MFRDAFKCFTVDFDAPNGRDVFTCGDVISGRIIFDLSKEVRVTKISMTANGKARVAWTADRRKNRTHYSAKEDYFNTTCDIMEQKVAIGAGKILLRGGTHVYPFRFQLPHGNFPSAFQGVKGRVMYTLVVEIHRPWHFAKEFRTELNFVSHIDANHPQLLAPLSASKSKELYCFCCASGPLSMDVRLERKGYVPGEMIQIIAEFENYSSWTIVPKATLVQAQNFYTTNRSERRHVPKELVKVKGRHLMPNSTGVWGDQMLQIPANTPLTISNCQILEVDYYLQVGLKIPYGTKLEVIIPLVICSIPVDRPPAVF</sequence>
<dbReference type="OrthoDB" id="2333384at2759"/>
<dbReference type="SUPFAM" id="SSF81296">
    <property type="entry name" value="E set domains"/>
    <property type="match status" value="2"/>
</dbReference>
<dbReference type="AlphaFoldDB" id="A0A9Q1HUN8"/>
<dbReference type="GO" id="GO:0005886">
    <property type="term" value="C:plasma membrane"/>
    <property type="evidence" value="ECO:0007669"/>
    <property type="project" value="TreeGrafter"/>
</dbReference>
<dbReference type="SMART" id="SM01017">
    <property type="entry name" value="Arrestin_C"/>
    <property type="match status" value="1"/>
</dbReference>
<comment type="similarity">
    <text evidence="1">Belongs to the arrestin family.</text>
</comment>
<proteinExistence type="inferred from homology"/>
<accession>A0A9Q1HUN8</accession>
<dbReference type="GO" id="GO:0007399">
    <property type="term" value="P:nervous system development"/>
    <property type="evidence" value="ECO:0007669"/>
    <property type="project" value="UniProtKB-ARBA"/>
</dbReference>
<dbReference type="InterPro" id="IPR014756">
    <property type="entry name" value="Ig_E-set"/>
</dbReference>
<dbReference type="Pfam" id="PF02752">
    <property type="entry name" value="Arrestin_C"/>
    <property type="match status" value="1"/>
</dbReference>
<protein>
    <recommendedName>
        <fullName evidence="2">Arrestin C-terminal-like domain-containing protein</fullName>
    </recommendedName>
</protein>
<evidence type="ECO:0000256" key="1">
    <source>
        <dbReference type="ARBA" id="ARBA00005298"/>
    </source>
</evidence>
<dbReference type="InterPro" id="IPR050357">
    <property type="entry name" value="Arrestin_domain-protein"/>
</dbReference>
<keyword evidence="4" id="KW-1185">Reference proteome</keyword>
<dbReference type="InterPro" id="IPR014752">
    <property type="entry name" value="Arrestin-like_C"/>
</dbReference>
<name>A0A9Q1HUN8_CONCO</name>
<dbReference type="EMBL" id="JAFJMO010000011">
    <property type="protein sequence ID" value="KAJ8262990.1"/>
    <property type="molecule type" value="Genomic_DNA"/>
</dbReference>
<dbReference type="Proteomes" id="UP001152803">
    <property type="component" value="Unassembled WGS sequence"/>
</dbReference>